<dbReference type="Proteomes" id="UP001161325">
    <property type="component" value="Unassembled WGS sequence"/>
</dbReference>
<proteinExistence type="predicted"/>
<name>A0AA37Q6X9_9BACT</name>
<dbReference type="AlphaFoldDB" id="A0AA37Q6X9"/>
<gene>
    <name evidence="2" type="ORF">rosag_23350</name>
</gene>
<accession>A0AA37Q6X9</accession>
<comment type="caution">
    <text evidence="2">The sequence shown here is derived from an EMBL/GenBank/DDBJ whole genome shotgun (WGS) entry which is preliminary data.</text>
</comment>
<feature type="compositionally biased region" description="Basic and acidic residues" evidence="1">
    <location>
        <begin position="518"/>
        <end position="527"/>
    </location>
</feature>
<feature type="region of interest" description="Disordered" evidence="1">
    <location>
        <begin position="267"/>
        <end position="289"/>
    </location>
</feature>
<evidence type="ECO:0000256" key="1">
    <source>
        <dbReference type="SAM" id="MobiDB-lite"/>
    </source>
</evidence>
<evidence type="ECO:0000313" key="3">
    <source>
        <dbReference type="Proteomes" id="UP001161325"/>
    </source>
</evidence>
<reference evidence="2" key="1">
    <citation type="submission" date="2022-08" db="EMBL/GenBank/DDBJ databases">
        <title>Draft genome sequencing of Roseisolibacter agri AW1220.</title>
        <authorList>
            <person name="Tobiishi Y."/>
            <person name="Tonouchi A."/>
        </authorList>
    </citation>
    <scope>NUCLEOTIDE SEQUENCE</scope>
    <source>
        <strain evidence="2">AW1220</strain>
    </source>
</reference>
<keyword evidence="3" id="KW-1185">Reference proteome</keyword>
<organism evidence="2 3">
    <name type="scientific">Roseisolibacter agri</name>
    <dbReference type="NCBI Taxonomy" id="2014610"/>
    <lineage>
        <taxon>Bacteria</taxon>
        <taxon>Pseudomonadati</taxon>
        <taxon>Gemmatimonadota</taxon>
        <taxon>Gemmatimonadia</taxon>
        <taxon>Gemmatimonadales</taxon>
        <taxon>Gemmatimonadaceae</taxon>
        <taxon>Roseisolibacter</taxon>
    </lineage>
</organism>
<protein>
    <submittedName>
        <fullName evidence="2">Uncharacterized protein</fullName>
    </submittedName>
</protein>
<feature type="region of interest" description="Disordered" evidence="1">
    <location>
        <begin position="473"/>
        <end position="549"/>
    </location>
</feature>
<evidence type="ECO:0000313" key="2">
    <source>
        <dbReference type="EMBL" id="GLC25822.1"/>
    </source>
</evidence>
<dbReference type="EMBL" id="BRXS01000003">
    <property type="protein sequence ID" value="GLC25822.1"/>
    <property type="molecule type" value="Genomic_DNA"/>
</dbReference>
<sequence length="549" mass="57768">MTTHGVTAATEPFAQAAPSRETLHLWGAPAAGKTGLLGALYATSKSREPDRWEAHPKDCRDAYTQEQLLDANEQLLDRAVAKTDVRKDGYRPLEFLLRQYRRGAPTGDSLRLSIVDPAGEYSTRTELGLTEHGRSLFARVAHGGGLLWLFSAAPDGAPSTLDRLVVLRHLVALLEAAGGPQLGIPVGLCLSKVDALPPDRREAALADPRAALLAHLGPTTFTWFEAACPRLKCFAISSAGTEPGRVRPVGLLPTLSWFAAEIGASHAPDVRPESSTPRAPERPVVPPSDVFSTIEVPSARPTAATNGGARGMLASLAARFASAGQVPTGDAPRVDAPRVDAPRDDAVFARTPMYTPPAMPAVDAHAAPTMAMPAVSRDALRDAPPVVTDAPAPVADDVTRDDVVGDDGETPELPIDPLRARVVRAAVGAALALGAMGAGAWAGRAAILAASQRWQPPDAPPAAVRGVRAPVMPELQPDRGGIGYDPNALLANPPDRSDGDVEPDAPEPPIDVDSLLRALREESEARRGGALRFDTITVPEPRTPPPYSP</sequence>
<dbReference type="RefSeq" id="WP_284350282.1">
    <property type="nucleotide sequence ID" value="NZ_BRXS01000003.1"/>
</dbReference>